<comment type="similarity">
    <text evidence="2 10">Belongs to the type IA topoisomerase family.</text>
</comment>
<proteinExistence type="inferred from homology"/>
<dbReference type="EC" id="5.6.2.1" evidence="10"/>
<dbReference type="PATRIC" id="fig|1618344.3.peg.265"/>
<dbReference type="InterPro" id="IPR013826">
    <property type="entry name" value="Topo_IA_cen_sub3"/>
</dbReference>
<feature type="site" description="Interaction with DNA" evidence="10">
    <location>
        <position position="33"/>
    </location>
</feature>
<keyword evidence="9 10" id="KW-0413">Isomerase</keyword>
<dbReference type="SMART" id="SM00436">
    <property type="entry name" value="TOP1Bc"/>
    <property type="match status" value="1"/>
</dbReference>
<dbReference type="CDD" id="cd00186">
    <property type="entry name" value="TOP1Ac"/>
    <property type="match status" value="1"/>
</dbReference>
<evidence type="ECO:0000256" key="1">
    <source>
        <dbReference type="ARBA" id="ARBA00000213"/>
    </source>
</evidence>
<dbReference type="InterPro" id="IPR034149">
    <property type="entry name" value="TOPRIM_TopoI"/>
</dbReference>
<keyword evidence="6" id="KW-0460">Magnesium</keyword>
<dbReference type="AlphaFoldDB" id="A0A0G0Z9X4"/>
<dbReference type="Pfam" id="PF01131">
    <property type="entry name" value="Topoisom_bac"/>
    <property type="match status" value="1"/>
</dbReference>
<feature type="site" description="Interaction with DNA" evidence="10">
    <location>
        <position position="145"/>
    </location>
</feature>
<evidence type="ECO:0000256" key="4">
    <source>
        <dbReference type="ARBA" id="ARBA00022771"/>
    </source>
</evidence>
<evidence type="ECO:0000256" key="6">
    <source>
        <dbReference type="ARBA" id="ARBA00022842"/>
    </source>
</evidence>
<dbReference type="InterPro" id="IPR006171">
    <property type="entry name" value="TOPRIM_dom"/>
</dbReference>
<evidence type="ECO:0000259" key="11">
    <source>
        <dbReference type="PROSITE" id="PS50880"/>
    </source>
</evidence>
<keyword evidence="8 10" id="KW-0238">DNA-binding</keyword>
<feature type="domain" description="Toprim" evidence="11">
    <location>
        <begin position="3"/>
        <end position="115"/>
    </location>
</feature>
<comment type="subunit">
    <text evidence="10">Monomer.</text>
</comment>
<evidence type="ECO:0000259" key="12">
    <source>
        <dbReference type="PROSITE" id="PS52039"/>
    </source>
</evidence>
<dbReference type="GO" id="GO:0003917">
    <property type="term" value="F:DNA topoisomerase type I (single strand cut, ATP-independent) activity"/>
    <property type="evidence" value="ECO:0007669"/>
    <property type="project" value="UniProtKB-UniRule"/>
</dbReference>
<dbReference type="CDD" id="cd03363">
    <property type="entry name" value="TOPRIM_TopoIA_TopoI"/>
    <property type="match status" value="1"/>
</dbReference>
<dbReference type="HAMAP" id="MF_00952">
    <property type="entry name" value="Topoisom_1_prok"/>
    <property type="match status" value="1"/>
</dbReference>
<dbReference type="Gene3D" id="1.10.290.10">
    <property type="entry name" value="Topoisomerase I, domain 4"/>
    <property type="match status" value="1"/>
</dbReference>
<dbReference type="InterPro" id="IPR013824">
    <property type="entry name" value="Topo_IA_cen_sub1"/>
</dbReference>
<dbReference type="Gene3D" id="3.30.65.10">
    <property type="entry name" value="Bacterial Topoisomerase I, domain 1"/>
    <property type="match status" value="2"/>
</dbReference>
<dbReference type="Gene3D" id="2.70.20.10">
    <property type="entry name" value="Topoisomerase I, domain 3"/>
    <property type="match status" value="1"/>
</dbReference>
<gene>
    <name evidence="10" type="primary">topA</name>
    <name evidence="13" type="ORF">UU65_C0001G0253</name>
</gene>
<dbReference type="InterPro" id="IPR023405">
    <property type="entry name" value="Topo_IA_core_domain"/>
</dbReference>
<reference evidence="13 14" key="1">
    <citation type="journal article" date="2015" name="Nature">
        <title>rRNA introns, odd ribosomes, and small enigmatic genomes across a large radiation of phyla.</title>
        <authorList>
            <person name="Brown C.T."/>
            <person name="Hug L.A."/>
            <person name="Thomas B.C."/>
            <person name="Sharon I."/>
            <person name="Castelle C.J."/>
            <person name="Singh A."/>
            <person name="Wilkins M.J."/>
            <person name="Williams K.H."/>
            <person name="Banfield J.F."/>
        </authorList>
    </citation>
    <scope>NUCLEOTIDE SEQUENCE [LARGE SCALE GENOMIC DNA]</scope>
</reference>
<evidence type="ECO:0000256" key="10">
    <source>
        <dbReference type="HAMAP-Rule" id="MF_00952"/>
    </source>
</evidence>
<dbReference type="GO" id="GO:0008270">
    <property type="term" value="F:zinc ion binding"/>
    <property type="evidence" value="ECO:0007669"/>
    <property type="project" value="UniProtKB-KW"/>
</dbReference>
<evidence type="ECO:0000256" key="2">
    <source>
        <dbReference type="ARBA" id="ARBA00009446"/>
    </source>
</evidence>
<feature type="region of interest" description="Interaction with DNA" evidence="10">
    <location>
        <begin position="165"/>
        <end position="170"/>
    </location>
</feature>
<dbReference type="NCBIfam" id="TIGR01051">
    <property type="entry name" value="topA_bact"/>
    <property type="match status" value="1"/>
</dbReference>
<feature type="site" description="Interaction with DNA" evidence="10">
    <location>
        <position position="141"/>
    </location>
</feature>
<feature type="site" description="Interaction with DNA" evidence="10">
    <location>
        <position position="150"/>
    </location>
</feature>
<dbReference type="Gene3D" id="3.40.50.140">
    <property type="match status" value="1"/>
</dbReference>
<dbReference type="PROSITE" id="PS52039">
    <property type="entry name" value="TOPO_IA_2"/>
    <property type="match status" value="1"/>
</dbReference>
<feature type="domain" description="Topo IA-type catalytic" evidence="12">
    <location>
        <begin position="131"/>
        <end position="560"/>
    </location>
</feature>
<evidence type="ECO:0000256" key="9">
    <source>
        <dbReference type="ARBA" id="ARBA00023235"/>
    </source>
</evidence>
<feature type="active site" description="O-(5'-phospho-DNA)-tyrosine intermediate" evidence="10">
    <location>
        <position position="300"/>
    </location>
</feature>
<dbReference type="InterPro" id="IPR013497">
    <property type="entry name" value="Topo_IA_cen"/>
</dbReference>
<dbReference type="GO" id="GO:0003677">
    <property type="term" value="F:DNA binding"/>
    <property type="evidence" value="ECO:0007669"/>
    <property type="project" value="UniProtKB-KW"/>
</dbReference>
<dbReference type="InterPro" id="IPR003602">
    <property type="entry name" value="Topo_IA_DNA-bd_dom"/>
</dbReference>
<dbReference type="SMART" id="SM00437">
    <property type="entry name" value="TOP1Ac"/>
    <property type="match status" value="1"/>
</dbReference>
<comment type="catalytic activity">
    <reaction evidence="1 10">
        <text>ATP-independent breakage of single-stranded DNA, followed by passage and rejoining.</text>
        <dbReference type="EC" id="5.6.2.1"/>
    </reaction>
</comment>
<dbReference type="PRINTS" id="PR00417">
    <property type="entry name" value="PRTPISMRASEI"/>
</dbReference>
<dbReference type="InterPro" id="IPR003601">
    <property type="entry name" value="Topo_IA_2"/>
</dbReference>
<keyword evidence="7 10" id="KW-0799">Topoisomerase</keyword>
<dbReference type="InterPro" id="IPR023406">
    <property type="entry name" value="Topo_IA_AS"/>
</dbReference>
<keyword evidence="3" id="KW-0479">Metal-binding</keyword>
<evidence type="ECO:0000256" key="5">
    <source>
        <dbReference type="ARBA" id="ARBA00022833"/>
    </source>
</evidence>
<sequence>MAKNLLIVESPAKAKTIEKYLGKDYQVKASFGHIRDLPKSKLGIDIHDNFKPEYIIPKKSQKTVNELKKSVSAAKKVYLATDLDREGEAISWHILKATGLDHKSDKVDRITFHEITKDAILDALAHPRKINKDLVDAQQARRVLDRLVGYKLSPLLWSKIRRGLSAGRVQSIALKLIIDREREIDKFVPKEYWSIDAILEKKKKEFKASLISKNEKKLEIHNESEAKGILKDLENADYIVRDVIKKEVKRNPVAPFITSTLQQDAGRKLGFSAKKTMMLAQQLYEGIDLGPESHVGLITYMRTDSTSLSDAAIANIRKLIESKYGKEYVPSKPRVFKKAKAAQEAHEAIRPTHIEKEPDKVKQYLSKDQYRLYALIWKRALASQMESAVLDQTSIDIKASDYIFRTTGSIIKFPGFTKVYEESKAREEQEEKNVLPELDKGEKLKLVSLTPNQHFTLAPPRYSEASLIKVLEEEGIGRPSTYAPTLSTLKDRGYIDVIDRKLHPKEIGFIVNDLLVENFSNIINLSFTAQMEKEFDEIAEGDVAWQEVIKHFWDPFSKQLEEKQDTIKKVEMPVQMTDEICPDSGHPMIIKQGRYGEFMACSGWPECKFTKPLVKDLGVKCPDCQEGDIIERRTKKGRIFYGCSTFPKCKFASWDKPATKPCPDCEGLMVEKGKTLRCIKCGHEEQKEDNK</sequence>
<dbReference type="Pfam" id="PF01396">
    <property type="entry name" value="Zn_ribbon_Top1"/>
    <property type="match status" value="2"/>
</dbReference>
<comment type="function">
    <text evidence="10">Releases the supercoiling and torsional tension of DNA, which is introduced during the DNA replication and transcription, by transiently cleaving and rejoining one strand of the DNA duplex. Introduces a single-strand break via transesterification at a target site in duplex DNA. The scissile phosphodiester is attacked by the catalytic tyrosine of the enzyme, resulting in the formation of a DNA-(5'-phosphotyrosyl)-enzyme intermediate and the expulsion of a 3'-OH DNA strand. The free DNA strand then undergoes passage around the unbroken strand, thus removing DNA supercoils. Finally, in the religation step, the DNA 3'-OH attacks the covalent intermediate to expel the active-site tyrosine and restore the DNA phosphodiester backbone.</text>
</comment>
<dbReference type="InterPro" id="IPR013825">
    <property type="entry name" value="Topo_IA_cen_sub2"/>
</dbReference>
<dbReference type="Pfam" id="PF01751">
    <property type="entry name" value="Toprim"/>
    <property type="match status" value="1"/>
</dbReference>
<dbReference type="PANTHER" id="PTHR42785">
    <property type="entry name" value="DNA TOPOISOMERASE, TYPE IA, CORE"/>
    <property type="match status" value="1"/>
</dbReference>
<protein>
    <recommendedName>
        <fullName evidence="10">DNA topoisomerase 1</fullName>
        <ecNumber evidence="10">5.6.2.1</ecNumber>
    </recommendedName>
    <alternativeName>
        <fullName evidence="10">DNA topoisomerase I</fullName>
    </alternativeName>
</protein>
<dbReference type="InterPro" id="IPR000380">
    <property type="entry name" value="Topo_IA"/>
</dbReference>
<evidence type="ECO:0000313" key="13">
    <source>
        <dbReference type="EMBL" id="KKS09848.1"/>
    </source>
</evidence>
<keyword evidence="5" id="KW-0862">Zinc</keyword>
<feature type="site" description="Interaction with DNA" evidence="10">
    <location>
        <position position="157"/>
    </location>
</feature>
<dbReference type="InterPro" id="IPR028612">
    <property type="entry name" value="Topoisom_1_IA"/>
</dbReference>
<accession>A0A0G0Z9X4</accession>
<feature type="site" description="Interaction with DNA" evidence="10">
    <location>
        <position position="492"/>
    </location>
</feature>
<feature type="site" description="Interaction with DNA" evidence="10">
    <location>
        <position position="142"/>
    </location>
</feature>
<comment type="caution">
    <text evidence="13">The sequence shown here is derived from an EMBL/GenBank/DDBJ whole genome shotgun (WGS) entry which is preliminary data.</text>
</comment>
<dbReference type="SMART" id="SM00493">
    <property type="entry name" value="TOPRIM"/>
    <property type="match status" value="1"/>
</dbReference>
<evidence type="ECO:0000256" key="7">
    <source>
        <dbReference type="ARBA" id="ARBA00023029"/>
    </source>
</evidence>
<keyword evidence="4" id="KW-0863">Zinc-finger</keyword>
<dbReference type="Proteomes" id="UP000033869">
    <property type="component" value="Unassembled WGS sequence"/>
</dbReference>
<evidence type="ECO:0000313" key="14">
    <source>
        <dbReference type="Proteomes" id="UP000033869"/>
    </source>
</evidence>
<dbReference type="InterPro" id="IPR013498">
    <property type="entry name" value="Topo_IA_Znf"/>
</dbReference>
<organism evidence="13 14">
    <name type="scientific">candidate division CPR2 bacterium GW2011_GWC1_41_48</name>
    <dbReference type="NCBI Taxonomy" id="1618344"/>
    <lineage>
        <taxon>Bacteria</taxon>
        <taxon>Bacteria division CPR2</taxon>
    </lineage>
</organism>
<dbReference type="GO" id="GO:0005694">
    <property type="term" value="C:chromosome"/>
    <property type="evidence" value="ECO:0007669"/>
    <property type="project" value="InterPro"/>
</dbReference>
<feature type="site" description="Interaction with DNA" evidence="10">
    <location>
        <position position="302"/>
    </location>
</feature>
<evidence type="ECO:0000256" key="8">
    <source>
        <dbReference type="ARBA" id="ARBA00023125"/>
    </source>
</evidence>
<dbReference type="PROSITE" id="PS00396">
    <property type="entry name" value="TOPO_IA_1"/>
    <property type="match status" value="1"/>
</dbReference>
<dbReference type="InterPro" id="IPR005733">
    <property type="entry name" value="TopoI_bac-type"/>
</dbReference>
<dbReference type="GO" id="GO:0006265">
    <property type="term" value="P:DNA topological change"/>
    <property type="evidence" value="ECO:0007669"/>
    <property type="project" value="UniProtKB-UniRule"/>
</dbReference>
<dbReference type="PROSITE" id="PS50880">
    <property type="entry name" value="TOPRIM"/>
    <property type="match status" value="1"/>
</dbReference>
<dbReference type="EMBL" id="LCBL01000001">
    <property type="protein sequence ID" value="KKS09848.1"/>
    <property type="molecule type" value="Genomic_DNA"/>
</dbReference>
<dbReference type="PANTHER" id="PTHR42785:SF1">
    <property type="entry name" value="DNA TOPOISOMERASE"/>
    <property type="match status" value="1"/>
</dbReference>
<dbReference type="SUPFAM" id="SSF57783">
    <property type="entry name" value="Zinc beta-ribbon"/>
    <property type="match status" value="1"/>
</dbReference>
<evidence type="ECO:0000256" key="3">
    <source>
        <dbReference type="ARBA" id="ARBA00022723"/>
    </source>
</evidence>
<dbReference type="Gene3D" id="1.10.460.10">
    <property type="entry name" value="Topoisomerase I, domain 2"/>
    <property type="match status" value="1"/>
</dbReference>
<name>A0A0G0Z9X4_UNCC2</name>
<dbReference type="SUPFAM" id="SSF56712">
    <property type="entry name" value="Prokaryotic type I DNA topoisomerase"/>
    <property type="match status" value="1"/>
</dbReference>